<dbReference type="Pfam" id="PF18962">
    <property type="entry name" value="Por_Secre_tail"/>
    <property type="match status" value="1"/>
</dbReference>
<dbReference type="Pfam" id="PF03382">
    <property type="entry name" value="DUF285"/>
    <property type="match status" value="3"/>
</dbReference>
<feature type="chain" id="PRO_5047335398" evidence="2">
    <location>
        <begin position="21"/>
        <end position="849"/>
    </location>
</feature>
<sequence>MIKKIPLLVLLLSLCTTLQAQFITTWETTTANESITIPTIGAGYNYTVDWGDGDTSINQTGNATHAYATAGTYAVTITGDFPRIYFNNTGDRLKIKSIKQWGNQKWDSMLAAFRGCAYLEGEATDTPDLSNVENMSRMFDGASSFNQNIGDWDVSNIKYMIEMFHRAVAFNQDIGDWDVSNVESMSSMFQNAVTFNQDIGEWNVSGVTDMSDMFYYSILFNQNLGSWDVSNVTTMYDMFYLSKLSTENYEALLKGWSSLSLQSNLRFGGGYSTYCSEEAENARQKLIDNFNWRIYDRGKYCPFITTWETTTANESITIPTEGTGYNYTVNWGDETTDVDLKGNATHTYALAGTYTVTISEDFPRIHFNNSGDKLKIQTIENWGTQTWESMENAFYGCENLQINATDPPDLSYYNISLSNMFRGVSNFNQDIGNWDVSSVTSMKNMFRGASSFDGNIGNWNSQVGNVKDMEGMFDGATRFNQDIKDWDVSMVTNMTHMFRGASSFNRNLLNWSNDVRNVKYMEGMFDGATAYNQSMKDWNVSGVTNMKHMFRGASKFNGSLENWYSFVRNVENMEGMFDGAEDFNRDLISWNVSSVTNMKHMFRGASKFNGSLESWYIVVWSVENMEGMFDGAEDFNQDLEGWNVIKVTNMKHMFRGASKFNGSLDNWYSSVRNVENMEGMFDGATSFSQDIGGWNISNVTTMKNMFRGVTLSTEHYEALLKGWSSRGLLQSGVYFNGGNSVYCNTETERQKLIDAGWTITDGGKDCSLSTPDIVKETFRLYPIPSAESITIDMEGIIEQLAIYNLQGAEIWSKKKEDSKKIDLSALSSGTYVLKVQTDKGTVVRKIVKK</sequence>
<evidence type="ECO:0000259" key="3">
    <source>
        <dbReference type="PROSITE" id="PS50093"/>
    </source>
</evidence>
<dbReference type="NCBIfam" id="TIGR02167">
    <property type="entry name" value="Liste_lipo_26"/>
    <property type="match status" value="3"/>
</dbReference>
<dbReference type="EMBL" id="JAUOEK010000184">
    <property type="protein sequence ID" value="MDO5972161.1"/>
    <property type="molecule type" value="Genomic_DNA"/>
</dbReference>
<gene>
    <name evidence="4" type="ORF">Q4Q35_20365</name>
</gene>
<dbReference type="NCBIfam" id="TIGR04183">
    <property type="entry name" value="Por_Secre_tail"/>
    <property type="match status" value="1"/>
</dbReference>
<dbReference type="Proteomes" id="UP001176883">
    <property type="component" value="Unassembled WGS sequence"/>
</dbReference>
<dbReference type="CDD" id="cd00146">
    <property type="entry name" value="PKD"/>
    <property type="match status" value="2"/>
</dbReference>
<evidence type="ECO:0000313" key="4">
    <source>
        <dbReference type="EMBL" id="MDO5972161.1"/>
    </source>
</evidence>
<feature type="signal peptide" evidence="2">
    <location>
        <begin position="1"/>
        <end position="20"/>
    </location>
</feature>
<proteinExistence type="predicted"/>
<dbReference type="PROSITE" id="PS50093">
    <property type="entry name" value="PKD"/>
    <property type="match status" value="2"/>
</dbReference>
<dbReference type="RefSeq" id="WP_303279894.1">
    <property type="nucleotide sequence ID" value="NZ_JAUOEK010000184.1"/>
</dbReference>
<dbReference type="InterPro" id="IPR013783">
    <property type="entry name" value="Ig-like_fold"/>
</dbReference>
<protein>
    <submittedName>
        <fullName evidence="4">BspA family leucine-rich repeat surface protein</fullName>
    </submittedName>
</protein>
<dbReference type="InterPro" id="IPR005046">
    <property type="entry name" value="DUF285"/>
</dbReference>
<dbReference type="InterPro" id="IPR035986">
    <property type="entry name" value="PKD_dom_sf"/>
</dbReference>
<dbReference type="InterPro" id="IPR026444">
    <property type="entry name" value="Secre_tail"/>
</dbReference>
<dbReference type="InterPro" id="IPR000601">
    <property type="entry name" value="PKD_dom"/>
</dbReference>
<feature type="domain" description="PKD" evidence="3">
    <location>
        <begin position="18"/>
        <end position="78"/>
    </location>
</feature>
<dbReference type="SUPFAM" id="SSF49299">
    <property type="entry name" value="PKD domain"/>
    <property type="match status" value="2"/>
</dbReference>
<keyword evidence="1 2" id="KW-0732">Signal</keyword>
<accession>A0ABT8WGN9</accession>
<dbReference type="Gene3D" id="2.60.40.10">
    <property type="entry name" value="Immunoglobulins"/>
    <property type="match status" value="2"/>
</dbReference>
<comment type="caution">
    <text evidence="4">The sequence shown here is derived from an EMBL/GenBank/DDBJ whole genome shotgun (WGS) entry which is preliminary data.</text>
</comment>
<name>A0ABT8WGN9_9FLAO</name>
<evidence type="ECO:0000256" key="1">
    <source>
        <dbReference type="ARBA" id="ARBA00022729"/>
    </source>
</evidence>
<organism evidence="4 5">
    <name type="scientific">Flavivirga aquimarina</name>
    <dbReference type="NCBI Taxonomy" id="2027862"/>
    <lineage>
        <taxon>Bacteria</taxon>
        <taxon>Pseudomonadati</taxon>
        <taxon>Bacteroidota</taxon>
        <taxon>Flavobacteriia</taxon>
        <taxon>Flavobacteriales</taxon>
        <taxon>Flavobacteriaceae</taxon>
        <taxon>Flavivirga</taxon>
    </lineage>
</organism>
<feature type="domain" description="PKD" evidence="3">
    <location>
        <begin position="322"/>
        <end position="359"/>
    </location>
</feature>
<reference evidence="4" key="1">
    <citation type="submission" date="2023-07" db="EMBL/GenBank/DDBJ databases">
        <title>Two novel species in the genus Flavivirga.</title>
        <authorList>
            <person name="Kwon K."/>
        </authorList>
    </citation>
    <scope>NUCLEOTIDE SEQUENCE</scope>
    <source>
        <strain evidence="4">KCTC 52353</strain>
    </source>
</reference>
<dbReference type="InterPro" id="IPR011889">
    <property type="entry name" value="Liste_lipo_26"/>
</dbReference>
<evidence type="ECO:0000313" key="5">
    <source>
        <dbReference type="Proteomes" id="UP001176883"/>
    </source>
</evidence>
<keyword evidence="5" id="KW-1185">Reference proteome</keyword>
<evidence type="ECO:0000256" key="2">
    <source>
        <dbReference type="SAM" id="SignalP"/>
    </source>
</evidence>